<feature type="region of interest" description="Disordered" evidence="1">
    <location>
        <begin position="119"/>
        <end position="149"/>
    </location>
</feature>
<sequence length="149" mass="16535">MPPTPKPASVRRGHRSKSGTKTLSEVDNPVIPELPDYVAWHPAVRDFWESAWSSPMPQEWMESDRHNVLMAARAIQTTWDPETTATARSAAMAEARLLLRECGLTPMARRTLQIEVARAEDATERRQTRKSTAAPKAGGADPRKGLHAV</sequence>
<dbReference type="RefSeq" id="YP_009324394.1">
    <property type="nucleotide sequence ID" value="NC_031936.1"/>
</dbReference>
<keyword evidence="3" id="KW-1185">Reference proteome</keyword>
<dbReference type="InterPro" id="IPR057972">
    <property type="entry name" value="Terminase_7"/>
</dbReference>
<feature type="region of interest" description="Disordered" evidence="1">
    <location>
        <begin position="1"/>
        <end position="25"/>
    </location>
</feature>
<accession>A0A159B6A9</accession>
<dbReference type="Proteomes" id="UP000201404">
    <property type="component" value="Genome"/>
</dbReference>
<dbReference type="OrthoDB" id="11015at10239"/>
<protein>
    <recommendedName>
        <fullName evidence="4">Terminase small subunit</fullName>
    </recommendedName>
</protein>
<proteinExistence type="predicted"/>
<evidence type="ECO:0008006" key="4">
    <source>
        <dbReference type="Google" id="ProtNLM"/>
    </source>
</evidence>
<gene>
    <name evidence="2" type="ORF">GAL1_2</name>
</gene>
<organism evidence="2 3">
    <name type="scientific">Gordonia phage GAL1</name>
    <dbReference type="NCBI Taxonomy" id="1647469"/>
    <lineage>
        <taxon>Viruses</taxon>
        <taxon>Duplodnaviria</taxon>
        <taxon>Heunggongvirae</taxon>
        <taxon>Uroviricota</taxon>
        <taxon>Caudoviricetes</taxon>
        <taxon>Galunavirus</taxon>
        <taxon>Galunavirus GAL1</taxon>
    </lineage>
</organism>
<dbReference type="Pfam" id="PF25673">
    <property type="entry name" value="Terminase_7"/>
    <property type="match status" value="1"/>
</dbReference>
<reference evidence="2 3" key="1">
    <citation type="submission" date="2015-04" db="EMBL/GenBank/DDBJ databases">
        <title>Locating and activating molecular 'time bombs': can Mycolata prophages be selectively induced en masse to biologically control activated sludge foaming?</title>
        <authorList>
            <person name="Dyson Z.A."/>
            <person name="Brown T.L."/>
            <person name="Farrar B."/>
            <person name="Doyle S."/>
            <person name="Tucci J."/>
            <person name="Seviour R.J."/>
            <person name="Petrovski S."/>
        </authorList>
    </citation>
    <scope>NUCLEOTIDE SEQUENCE [LARGE SCALE GENOMIC DNA]</scope>
</reference>
<dbReference type="KEGG" id="vg:30309318"/>
<evidence type="ECO:0000256" key="1">
    <source>
        <dbReference type="SAM" id="MobiDB-lite"/>
    </source>
</evidence>
<feature type="compositionally biased region" description="Basic residues" evidence="1">
    <location>
        <begin position="9"/>
        <end position="18"/>
    </location>
</feature>
<evidence type="ECO:0000313" key="2">
    <source>
        <dbReference type="EMBL" id="AKJ72018.1"/>
    </source>
</evidence>
<dbReference type="GeneID" id="30309318"/>
<dbReference type="EMBL" id="KR053194">
    <property type="protein sequence ID" value="AKJ72018.1"/>
    <property type="molecule type" value="Genomic_DNA"/>
</dbReference>
<evidence type="ECO:0000313" key="3">
    <source>
        <dbReference type="Proteomes" id="UP000201404"/>
    </source>
</evidence>
<name>A0A159B6A9_9CAUD</name>